<evidence type="ECO:0000256" key="1">
    <source>
        <dbReference type="SAM" id="MobiDB-lite"/>
    </source>
</evidence>
<dbReference type="RefSeq" id="WP_208174469.1">
    <property type="nucleotide sequence ID" value="NZ_JAGETZ010000003.1"/>
</dbReference>
<dbReference type="Proteomes" id="UP000664369">
    <property type="component" value="Unassembled WGS sequence"/>
</dbReference>
<name>A0ABS3QC56_9BACT</name>
<keyword evidence="4" id="KW-1185">Reference proteome</keyword>
<reference evidence="3 4" key="1">
    <citation type="submission" date="2021-03" db="EMBL/GenBank/DDBJ databases">
        <authorList>
            <person name="Kim M.K."/>
        </authorList>
    </citation>
    <scope>NUCLEOTIDE SEQUENCE [LARGE SCALE GENOMIC DNA]</scope>
    <source>
        <strain evidence="3 4">BT442</strain>
    </source>
</reference>
<feature type="chain" id="PRO_5046464254" evidence="2">
    <location>
        <begin position="25"/>
        <end position="81"/>
    </location>
</feature>
<accession>A0ABS3QC56</accession>
<proteinExistence type="predicted"/>
<organism evidence="3 4">
    <name type="scientific">Hymenobacter negativus</name>
    <dbReference type="NCBI Taxonomy" id="2795026"/>
    <lineage>
        <taxon>Bacteria</taxon>
        <taxon>Pseudomonadati</taxon>
        <taxon>Bacteroidota</taxon>
        <taxon>Cytophagia</taxon>
        <taxon>Cytophagales</taxon>
        <taxon>Hymenobacteraceae</taxon>
        <taxon>Hymenobacter</taxon>
    </lineage>
</organism>
<gene>
    <name evidence="3" type="ORF">J4E00_07190</name>
</gene>
<sequence>MTFAPLAARLLPLLLLLGACTSPATDQPITGNQPAALPADSIAPPDTAAARPSGSVPFVNPTKVGRALGEQTPSPPASRTH</sequence>
<dbReference type="EMBL" id="JAGETZ010000003">
    <property type="protein sequence ID" value="MBO2008831.1"/>
    <property type="molecule type" value="Genomic_DNA"/>
</dbReference>
<feature type="signal peptide" evidence="2">
    <location>
        <begin position="1"/>
        <end position="24"/>
    </location>
</feature>
<comment type="caution">
    <text evidence="3">The sequence shown here is derived from an EMBL/GenBank/DDBJ whole genome shotgun (WGS) entry which is preliminary data.</text>
</comment>
<protein>
    <submittedName>
        <fullName evidence="3">Uncharacterized protein</fullName>
    </submittedName>
</protein>
<keyword evidence="2" id="KW-0732">Signal</keyword>
<evidence type="ECO:0000313" key="4">
    <source>
        <dbReference type="Proteomes" id="UP000664369"/>
    </source>
</evidence>
<feature type="region of interest" description="Disordered" evidence="1">
    <location>
        <begin position="25"/>
        <end position="81"/>
    </location>
</feature>
<evidence type="ECO:0000313" key="3">
    <source>
        <dbReference type="EMBL" id="MBO2008831.1"/>
    </source>
</evidence>
<evidence type="ECO:0000256" key="2">
    <source>
        <dbReference type="SAM" id="SignalP"/>
    </source>
</evidence>